<gene>
    <name evidence="2" type="ORF">Xsto_01987</name>
</gene>
<dbReference type="EMBL" id="NJAJ01000016">
    <property type="protein sequence ID" value="PHM65409.1"/>
    <property type="molecule type" value="Genomic_DNA"/>
</dbReference>
<evidence type="ECO:0000313" key="2">
    <source>
        <dbReference type="EMBL" id="PHM65409.1"/>
    </source>
</evidence>
<dbReference type="SUPFAM" id="SSF51206">
    <property type="entry name" value="cAMP-binding domain-like"/>
    <property type="match status" value="1"/>
</dbReference>
<reference evidence="2 3" key="1">
    <citation type="journal article" date="2017" name="Nat. Microbiol.">
        <title>Natural product diversity associated with the nematode symbionts Photorhabdus and Xenorhabdus.</title>
        <authorList>
            <person name="Tobias N.J."/>
            <person name="Wolff H."/>
            <person name="Djahanschiri B."/>
            <person name="Grundmann F."/>
            <person name="Kronenwerth M."/>
            <person name="Shi Y.M."/>
            <person name="Simonyi S."/>
            <person name="Grun P."/>
            <person name="Shapiro-Ilan D."/>
            <person name="Pidot S.J."/>
            <person name="Stinear T.P."/>
            <person name="Ebersberger I."/>
            <person name="Bode H.B."/>
        </authorList>
    </citation>
    <scope>NUCLEOTIDE SEQUENCE [LARGE SCALE GENOMIC DNA]</scope>
    <source>
        <strain evidence="2 3">DSM 17904</strain>
    </source>
</reference>
<name>A0A2D0KPQ1_9GAMM</name>
<protein>
    <recommendedName>
        <fullName evidence="1">IprA winged helix-turn-helix domain-containing protein</fullName>
    </recommendedName>
</protein>
<proteinExistence type="predicted"/>
<dbReference type="Gene3D" id="2.60.120.10">
    <property type="entry name" value="Jelly Rolls"/>
    <property type="match status" value="1"/>
</dbReference>
<dbReference type="InterPro" id="IPR018490">
    <property type="entry name" value="cNMP-bd_dom_sf"/>
</dbReference>
<accession>A0A2D0KPQ1</accession>
<dbReference type="InterPro" id="IPR041687">
    <property type="entry name" value="HTH_46"/>
</dbReference>
<feature type="domain" description="IprA winged helix-turn-helix" evidence="1">
    <location>
        <begin position="150"/>
        <end position="214"/>
    </location>
</feature>
<dbReference type="Proteomes" id="UP000222366">
    <property type="component" value="Unassembled WGS sequence"/>
</dbReference>
<evidence type="ECO:0000259" key="1">
    <source>
        <dbReference type="Pfam" id="PF15977"/>
    </source>
</evidence>
<sequence length="219" mass="25308">MGVILGWFDMNKLIKPVNSFNKIIDALLPSSEEILSDLPTQGSLIKIENEFAKFFLLVQGYVNIRRVEDNLIISTVFSPYILGLSFYSGSETYYSIELGPDCKIYQLPRVSALNAIKKHDLYREWMRVISYKMAFLYARDMSIFRHGAKDIVCSLLSRLITLPDEFRENISAIKYIEQRCTLSRSCIQRILASLKKSKNIEIIDGYLVKVIFLPTESYY</sequence>
<keyword evidence="3" id="KW-1185">Reference proteome</keyword>
<organism evidence="2 3">
    <name type="scientific">Xenorhabdus stockiae</name>
    <dbReference type="NCBI Taxonomy" id="351614"/>
    <lineage>
        <taxon>Bacteria</taxon>
        <taxon>Pseudomonadati</taxon>
        <taxon>Pseudomonadota</taxon>
        <taxon>Gammaproteobacteria</taxon>
        <taxon>Enterobacterales</taxon>
        <taxon>Morganellaceae</taxon>
        <taxon>Xenorhabdus</taxon>
    </lineage>
</organism>
<dbReference type="AlphaFoldDB" id="A0A2D0KPQ1"/>
<comment type="caution">
    <text evidence="2">The sequence shown here is derived from an EMBL/GenBank/DDBJ whole genome shotgun (WGS) entry which is preliminary data.</text>
</comment>
<dbReference type="InterPro" id="IPR014710">
    <property type="entry name" value="RmlC-like_jellyroll"/>
</dbReference>
<evidence type="ECO:0000313" key="3">
    <source>
        <dbReference type="Proteomes" id="UP000222366"/>
    </source>
</evidence>
<dbReference type="Pfam" id="PF15977">
    <property type="entry name" value="HTH_46"/>
    <property type="match status" value="1"/>
</dbReference>